<sequence>MDTLLIIFFSCCLCAAGALVMLRRLRQRADSEPKGAAMGLSTAESGLGLDASLLLELIATLQETGLSLSASLMHLAEVDTAHSAVLKAVSQRLSAGLPWKDAWAWADATALDPAMVQLKDTLAVVTVAGAPSADILRAAAARARRTEFRRAEQSAAKLAVKLVVPLGVCSLPAFICLGVLPVLMSLIPTMLGR</sequence>
<dbReference type="KEGG" id="rter:IDM49_02510"/>
<evidence type="ECO:0000313" key="9">
    <source>
        <dbReference type="Proteomes" id="UP000516404"/>
    </source>
</evidence>
<dbReference type="PANTHER" id="PTHR35007">
    <property type="entry name" value="INTEGRAL MEMBRANE PROTEIN-RELATED"/>
    <property type="match status" value="1"/>
</dbReference>
<gene>
    <name evidence="8" type="ORF">IDM49_02510</name>
</gene>
<accession>A0A7H2BES9</accession>
<dbReference type="RefSeq" id="WP_190724917.1">
    <property type="nucleotide sequence ID" value="NZ_CP061539.1"/>
</dbReference>
<proteinExistence type="predicted"/>
<dbReference type="GO" id="GO:0005886">
    <property type="term" value="C:plasma membrane"/>
    <property type="evidence" value="ECO:0007669"/>
    <property type="project" value="UniProtKB-SubCell"/>
</dbReference>
<evidence type="ECO:0000256" key="3">
    <source>
        <dbReference type="ARBA" id="ARBA00022692"/>
    </source>
</evidence>
<keyword evidence="5 6" id="KW-0472">Membrane</keyword>
<dbReference type="Proteomes" id="UP000516404">
    <property type="component" value="Chromosome"/>
</dbReference>
<evidence type="ECO:0000256" key="4">
    <source>
        <dbReference type="ARBA" id="ARBA00022989"/>
    </source>
</evidence>
<comment type="subcellular location">
    <subcellularLocation>
        <location evidence="1">Cell membrane</location>
        <topology evidence="1">Multi-pass membrane protein</topology>
    </subcellularLocation>
</comment>
<keyword evidence="4 6" id="KW-1133">Transmembrane helix</keyword>
<protein>
    <submittedName>
        <fullName evidence="8">Type II secretion system F family protein</fullName>
    </submittedName>
</protein>
<evidence type="ECO:0000256" key="1">
    <source>
        <dbReference type="ARBA" id="ARBA00004651"/>
    </source>
</evidence>
<evidence type="ECO:0000259" key="7">
    <source>
        <dbReference type="Pfam" id="PF00482"/>
    </source>
</evidence>
<evidence type="ECO:0000313" key="8">
    <source>
        <dbReference type="EMBL" id="QNV38175.1"/>
    </source>
</evidence>
<keyword evidence="3 6" id="KW-0812">Transmembrane</keyword>
<dbReference type="EMBL" id="CP061539">
    <property type="protein sequence ID" value="QNV38175.1"/>
    <property type="molecule type" value="Genomic_DNA"/>
</dbReference>
<keyword evidence="9" id="KW-1185">Reference proteome</keyword>
<evidence type="ECO:0000256" key="2">
    <source>
        <dbReference type="ARBA" id="ARBA00022475"/>
    </source>
</evidence>
<dbReference type="Pfam" id="PF00482">
    <property type="entry name" value="T2SSF"/>
    <property type="match status" value="1"/>
</dbReference>
<keyword evidence="2" id="KW-1003">Cell membrane</keyword>
<dbReference type="InterPro" id="IPR018076">
    <property type="entry name" value="T2SS_GspF_dom"/>
</dbReference>
<feature type="domain" description="Type II secretion system protein GspF" evidence="7">
    <location>
        <begin position="55"/>
        <end position="177"/>
    </location>
</feature>
<feature type="transmembrane region" description="Helical" evidence="6">
    <location>
        <begin position="158"/>
        <end position="187"/>
    </location>
</feature>
<organism evidence="8 9">
    <name type="scientific">Rothia terrae</name>
    <dbReference type="NCBI Taxonomy" id="396015"/>
    <lineage>
        <taxon>Bacteria</taxon>
        <taxon>Bacillati</taxon>
        <taxon>Actinomycetota</taxon>
        <taxon>Actinomycetes</taxon>
        <taxon>Micrococcales</taxon>
        <taxon>Micrococcaceae</taxon>
        <taxon>Rothia</taxon>
    </lineage>
</organism>
<evidence type="ECO:0000256" key="5">
    <source>
        <dbReference type="ARBA" id="ARBA00023136"/>
    </source>
</evidence>
<feature type="transmembrane region" description="Helical" evidence="6">
    <location>
        <begin position="6"/>
        <end position="25"/>
    </location>
</feature>
<dbReference type="AlphaFoldDB" id="A0A7H2BES9"/>
<reference evidence="8 9" key="1">
    <citation type="submission" date="2020-09" db="EMBL/GenBank/DDBJ databases">
        <title>Investigation of environmental microbes.</title>
        <authorList>
            <person name="Ou Y."/>
            <person name="Kang Q."/>
        </authorList>
    </citation>
    <scope>NUCLEOTIDE SEQUENCE [LARGE SCALE GENOMIC DNA]</scope>
    <source>
        <strain evidence="8 9">KJZ-14</strain>
    </source>
</reference>
<name>A0A7H2BES9_9MICC</name>
<dbReference type="PANTHER" id="PTHR35007:SF3">
    <property type="entry name" value="POSSIBLE CONSERVED ALANINE RICH MEMBRANE PROTEIN"/>
    <property type="match status" value="1"/>
</dbReference>
<dbReference type="GeneID" id="96623097"/>
<evidence type="ECO:0000256" key="6">
    <source>
        <dbReference type="SAM" id="Phobius"/>
    </source>
</evidence>